<dbReference type="EMBL" id="RRYP01003137">
    <property type="protein sequence ID" value="TNV84103.1"/>
    <property type="molecule type" value="Genomic_DNA"/>
</dbReference>
<dbReference type="GO" id="GO:0005737">
    <property type="term" value="C:cytoplasm"/>
    <property type="evidence" value="ECO:0007669"/>
    <property type="project" value="TreeGrafter"/>
</dbReference>
<dbReference type="InterPro" id="IPR000719">
    <property type="entry name" value="Prot_kinase_dom"/>
</dbReference>
<evidence type="ECO:0000256" key="6">
    <source>
        <dbReference type="ARBA" id="ARBA00022840"/>
    </source>
</evidence>
<dbReference type="PROSITE" id="PS00107">
    <property type="entry name" value="PROTEIN_KINASE_ATP"/>
    <property type="match status" value="1"/>
</dbReference>
<evidence type="ECO:0000256" key="5">
    <source>
        <dbReference type="ARBA" id="ARBA00022777"/>
    </source>
</evidence>
<dbReference type="InterPro" id="IPR050494">
    <property type="entry name" value="Ser_Thr_dual-spec_kinase"/>
</dbReference>
<evidence type="ECO:0000256" key="8">
    <source>
        <dbReference type="RuleBase" id="RU000304"/>
    </source>
</evidence>
<keyword evidence="4 7" id="KW-0547">Nucleotide-binding</keyword>
<evidence type="ECO:0000256" key="2">
    <source>
        <dbReference type="ARBA" id="ARBA00022527"/>
    </source>
</evidence>
<dbReference type="InterPro" id="IPR011009">
    <property type="entry name" value="Kinase-like_dom_sf"/>
</dbReference>
<comment type="similarity">
    <text evidence="1">Belongs to the protein kinase superfamily. CMGC Ser/Thr protein kinase family. MNB/DYRK subfamily.</text>
</comment>
<name>A0A8J8NZG2_HALGN</name>
<dbReference type="PROSITE" id="PS50011">
    <property type="entry name" value="PROTEIN_KINASE_DOM"/>
    <property type="match status" value="1"/>
</dbReference>
<gene>
    <name evidence="10" type="ORF">FGO68_gene352</name>
</gene>
<dbReference type="OrthoDB" id="9332038at2759"/>
<dbReference type="CDD" id="cd14210">
    <property type="entry name" value="PKc_DYRK"/>
    <property type="match status" value="1"/>
</dbReference>
<dbReference type="Gene3D" id="3.30.200.20">
    <property type="entry name" value="Phosphorylase Kinase, domain 1"/>
    <property type="match status" value="1"/>
</dbReference>
<keyword evidence="5" id="KW-0418">Kinase</keyword>
<dbReference type="InterPro" id="IPR008271">
    <property type="entry name" value="Ser/Thr_kinase_AS"/>
</dbReference>
<keyword evidence="3" id="KW-0808">Transferase</keyword>
<dbReference type="AlphaFoldDB" id="A0A8J8NZG2"/>
<evidence type="ECO:0000256" key="1">
    <source>
        <dbReference type="ARBA" id="ARBA00008867"/>
    </source>
</evidence>
<dbReference type="PANTHER" id="PTHR24058:SF22">
    <property type="entry name" value="DUAL SPECIFICITY TYROSINE-PHOSPHORYLATION-REGULATED KINASE 4"/>
    <property type="match status" value="1"/>
</dbReference>
<evidence type="ECO:0000313" key="11">
    <source>
        <dbReference type="Proteomes" id="UP000785679"/>
    </source>
</evidence>
<dbReference type="GO" id="GO:0005524">
    <property type="term" value="F:ATP binding"/>
    <property type="evidence" value="ECO:0007669"/>
    <property type="project" value="UniProtKB-UniRule"/>
</dbReference>
<evidence type="ECO:0000256" key="4">
    <source>
        <dbReference type="ARBA" id="ARBA00022741"/>
    </source>
</evidence>
<keyword evidence="2 8" id="KW-0723">Serine/threonine-protein kinase</keyword>
<dbReference type="SMART" id="SM00220">
    <property type="entry name" value="S_TKc"/>
    <property type="match status" value="1"/>
</dbReference>
<dbReference type="Gene3D" id="1.10.510.10">
    <property type="entry name" value="Transferase(Phosphotransferase) domain 1"/>
    <property type="match status" value="1"/>
</dbReference>
<keyword evidence="11" id="KW-1185">Reference proteome</keyword>
<dbReference type="Pfam" id="PF00069">
    <property type="entry name" value="Pkinase"/>
    <property type="match status" value="1"/>
</dbReference>
<reference evidence="10" key="1">
    <citation type="submission" date="2019-06" db="EMBL/GenBank/DDBJ databases">
        <authorList>
            <person name="Zheng W."/>
        </authorList>
    </citation>
    <scope>NUCLEOTIDE SEQUENCE</scope>
    <source>
        <strain evidence="10">QDHG01</strain>
    </source>
</reference>
<dbReference type="GO" id="GO:0004674">
    <property type="term" value="F:protein serine/threonine kinase activity"/>
    <property type="evidence" value="ECO:0007669"/>
    <property type="project" value="UniProtKB-KW"/>
</dbReference>
<evidence type="ECO:0000256" key="3">
    <source>
        <dbReference type="ARBA" id="ARBA00022679"/>
    </source>
</evidence>
<dbReference type="SUPFAM" id="SSF56112">
    <property type="entry name" value="Protein kinase-like (PK-like)"/>
    <property type="match status" value="1"/>
</dbReference>
<evidence type="ECO:0000313" key="10">
    <source>
        <dbReference type="EMBL" id="TNV84103.1"/>
    </source>
</evidence>
<dbReference type="Proteomes" id="UP000785679">
    <property type="component" value="Unassembled WGS sequence"/>
</dbReference>
<dbReference type="PROSITE" id="PS00108">
    <property type="entry name" value="PROTEIN_KINASE_ST"/>
    <property type="match status" value="1"/>
</dbReference>
<dbReference type="InterPro" id="IPR017441">
    <property type="entry name" value="Protein_kinase_ATP_BS"/>
</dbReference>
<feature type="domain" description="Protein kinase" evidence="9">
    <location>
        <begin position="69"/>
        <end position="383"/>
    </location>
</feature>
<comment type="caution">
    <text evidence="10">The sequence shown here is derived from an EMBL/GenBank/DDBJ whole genome shotgun (WGS) entry which is preliminary data.</text>
</comment>
<organism evidence="10 11">
    <name type="scientific">Halteria grandinella</name>
    <dbReference type="NCBI Taxonomy" id="5974"/>
    <lineage>
        <taxon>Eukaryota</taxon>
        <taxon>Sar</taxon>
        <taxon>Alveolata</taxon>
        <taxon>Ciliophora</taxon>
        <taxon>Intramacronucleata</taxon>
        <taxon>Spirotrichea</taxon>
        <taxon>Stichotrichia</taxon>
        <taxon>Sporadotrichida</taxon>
        <taxon>Halteriidae</taxon>
        <taxon>Halteria</taxon>
    </lineage>
</organism>
<proteinExistence type="inferred from homology"/>
<accession>A0A8J8NZG2</accession>
<evidence type="ECO:0000259" key="9">
    <source>
        <dbReference type="PROSITE" id="PS50011"/>
    </source>
</evidence>
<feature type="binding site" evidence="7">
    <location>
        <position position="98"/>
    </location>
    <ligand>
        <name>ATP</name>
        <dbReference type="ChEBI" id="CHEBI:30616"/>
    </ligand>
</feature>
<dbReference type="GO" id="GO:0005856">
    <property type="term" value="C:cytoskeleton"/>
    <property type="evidence" value="ECO:0007669"/>
    <property type="project" value="TreeGrafter"/>
</dbReference>
<protein>
    <recommendedName>
        <fullName evidence="9">Protein kinase domain-containing protein</fullName>
    </recommendedName>
</protein>
<dbReference type="PANTHER" id="PTHR24058">
    <property type="entry name" value="DUAL SPECIFICITY PROTEIN KINASE"/>
    <property type="match status" value="1"/>
</dbReference>
<sequence>MHPRNLLSHYSKFLLESEKNECLDYEQIYYINLKATPNLRQKHGSDNFGFDNSERELLVHSGDHLGYRYEVIKELGRGSFGQVYKCFDHKDKLTVAVKVLLNKKRLYKQGLIEKRILEVLKDADPDDKKNVVRILGSMVFRNHLILVFEMLSINLYDFLKLNHFNGVSLGLVRRFAIQLLVALHHLAEHSIVHCDLKPENILLCHPNKSGIKVIDFGSGTYEKDQYYTYIQSRYYRAPEVILGVKYSPSIDMWSLGCILYELFSGMPLFTGEDEFEQLLCIMEVKGQPPRSLIVMATRRKVFFDDEYQVNRKENSKGVVRKASSKTLQGMINEVIADQTREKMVNQELSGAQKAEFVDFLEKCLEWKPEKRLTPSQAFQHPWIRAGIDELKSKISQQNSASKK</sequence>
<keyword evidence="6 7" id="KW-0067">ATP-binding</keyword>
<evidence type="ECO:0000256" key="7">
    <source>
        <dbReference type="PROSITE-ProRule" id="PRU10141"/>
    </source>
</evidence>